<dbReference type="Pfam" id="PF01551">
    <property type="entry name" value="Peptidase_M23"/>
    <property type="match status" value="1"/>
</dbReference>
<dbReference type="GO" id="GO:0004222">
    <property type="term" value="F:metalloendopeptidase activity"/>
    <property type="evidence" value="ECO:0007669"/>
    <property type="project" value="TreeGrafter"/>
</dbReference>
<evidence type="ECO:0000313" key="3">
    <source>
        <dbReference type="Proteomes" id="UP000244077"/>
    </source>
</evidence>
<accession>A0A2T5HGW3</accession>
<dbReference type="SUPFAM" id="SSF51261">
    <property type="entry name" value="Duplicated hybrid motif"/>
    <property type="match status" value="1"/>
</dbReference>
<dbReference type="EMBL" id="QAOH01000009">
    <property type="protein sequence ID" value="PTQ70808.1"/>
    <property type="molecule type" value="Genomic_DNA"/>
</dbReference>
<sequence length="321" mass="35121">MSLASTRSIGQGTTMNRRPMTDFPCTLAAELAHADDLHQALLRALDGIQISETEADTLLQRLRREAGEALADRLDRLDAGFLTAVIRYAAGHMPIPAADAIQNYLNNAEVAPAMWPDPLDTALTALPSDRPGMPAFSDRAFDAWFAALASGKMLYGYGLYGEKRAVYLADQYRDASGPEPRSRHLGIDIFAPAGTAIHAPLPGRVHRAAYNADPLDYGHTLILEHETPEGTPFWTLYGHLGQPVVMEGMEITAGQRIAPLGDWHENGGWAPHLHFQVITSLLSQTGGNFYGVGHDSLWPVWSQISPDPNLILRLPTRAFRL</sequence>
<keyword evidence="3" id="KW-1185">Reference proteome</keyword>
<proteinExistence type="predicted"/>
<evidence type="ECO:0000313" key="2">
    <source>
        <dbReference type="EMBL" id="PTQ70808.1"/>
    </source>
</evidence>
<protein>
    <submittedName>
        <fullName evidence="2">Peptidase M23-like protein</fullName>
    </submittedName>
</protein>
<dbReference type="CDD" id="cd12797">
    <property type="entry name" value="M23_peptidase"/>
    <property type="match status" value="1"/>
</dbReference>
<evidence type="ECO:0000259" key="1">
    <source>
        <dbReference type="Pfam" id="PF01551"/>
    </source>
</evidence>
<reference evidence="2 3" key="1">
    <citation type="submission" date="2018-04" db="EMBL/GenBank/DDBJ databases">
        <title>Genomic Encyclopedia of Archaeal and Bacterial Type Strains, Phase II (KMG-II): from individual species to whole genera.</title>
        <authorList>
            <person name="Goeker M."/>
        </authorList>
    </citation>
    <scope>NUCLEOTIDE SEQUENCE [LARGE SCALE GENOMIC DNA]</scope>
    <source>
        <strain evidence="2 3">DSM 100434</strain>
    </source>
</reference>
<dbReference type="Gene3D" id="2.70.70.10">
    <property type="entry name" value="Glucose Permease (Domain IIA)"/>
    <property type="match status" value="1"/>
</dbReference>
<gene>
    <name evidence="2" type="ORF">C8N42_109137</name>
</gene>
<organism evidence="2 3">
    <name type="scientific">Celeribacter persicus</name>
    <dbReference type="NCBI Taxonomy" id="1651082"/>
    <lineage>
        <taxon>Bacteria</taxon>
        <taxon>Pseudomonadati</taxon>
        <taxon>Pseudomonadota</taxon>
        <taxon>Alphaproteobacteria</taxon>
        <taxon>Rhodobacterales</taxon>
        <taxon>Roseobacteraceae</taxon>
        <taxon>Celeribacter</taxon>
    </lineage>
</organism>
<dbReference type="Proteomes" id="UP000244077">
    <property type="component" value="Unassembled WGS sequence"/>
</dbReference>
<dbReference type="PANTHER" id="PTHR21666:SF270">
    <property type="entry name" value="MUREIN HYDROLASE ACTIVATOR ENVC"/>
    <property type="match status" value="1"/>
</dbReference>
<dbReference type="AlphaFoldDB" id="A0A2T5HGW3"/>
<name>A0A2T5HGW3_9RHOB</name>
<dbReference type="InterPro" id="IPR011055">
    <property type="entry name" value="Dup_hybrid_motif"/>
</dbReference>
<dbReference type="InterPro" id="IPR016047">
    <property type="entry name" value="M23ase_b-sheet_dom"/>
</dbReference>
<dbReference type="PANTHER" id="PTHR21666">
    <property type="entry name" value="PEPTIDASE-RELATED"/>
    <property type="match status" value="1"/>
</dbReference>
<dbReference type="InterPro" id="IPR050570">
    <property type="entry name" value="Cell_wall_metabolism_enzyme"/>
</dbReference>
<feature type="domain" description="M23ase beta-sheet core" evidence="1">
    <location>
        <begin position="183"/>
        <end position="278"/>
    </location>
</feature>
<comment type="caution">
    <text evidence="2">The sequence shown here is derived from an EMBL/GenBank/DDBJ whole genome shotgun (WGS) entry which is preliminary data.</text>
</comment>